<evidence type="ECO:0000313" key="2">
    <source>
        <dbReference type="EMBL" id="QRF52912.1"/>
    </source>
</evidence>
<name>A0ABX7EXU4_9HYPH</name>
<dbReference type="RefSeq" id="WP_203015699.1">
    <property type="nucleotide sequence ID" value="NZ_CP032405.1"/>
</dbReference>
<reference evidence="2 3" key="1">
    <citation type="submission" date="2018-09" db="EMBL/GenBank/DDBJ databases">
        <title>Rhizobium sp. MAE2-X.</title>
        <authorList>
            <person name="Lee Y."/>
            <person name="Jeon C.O."/>
        </authorList>
    </citation>
    <scope>NUCLEOTIDE SEQUENCE [LARGE SCALE GENOMIC DNA]</scope>
    <source>
        <strain evidence="2 3">MAE2-X</strain>
    </source>
</reference>
<feature type="signal peptide" evidence="1">
    <location>
        <begin position="1"/>
        <end position="22"/>
    </location>
</feature>
<feature type="chain" id="PRO_5046326859" evidence="1">
    <location>
        <begin position="23"/>
        <end position="109"/>
    </location>
</feature>
<gene>
    <name evidence="2" type="ORF">D4A92_16455</name>
</gene>
<accession>A0ABX7EXU4</accession>
<keyword evidence="1" id="KW-0732">Signal</keyword>
<dbReference type="EMBL" id="CP032405">
    <property type="protein sequence ID" value="QRF52912.1"/>
    <property type="molecule type" value="Genomic_DNA"/>
</dbReference>
<organism evidence="2 3">
    <name type="scientific">Rhizobium rosettiformans</name>
    <dbReference type="NCBI Taxonomy" id="1368430"/>
    <lineage>
        <taxon>Bacteria</taxon>
        <taxon>Pseudomonadati</taxon>
        <taxon>Pseudomonadota</taxon>
        <taxon>Alphaproteobacteria</taxon>
        <taxon>Hyphomicrobiales</taxon>
        <taxon>Rhizobiaceae</taxon>
        <taxon>Rhizobium/Agrobacterium group</taxon>
        <taxon>Rhizobium</taxon>
    </lineage>
</organism>
<keyword evidence="3" id="KW-1185">Reference proteome</keyword>
<sequence>MRNTLILAGAAALMTLSASANAQETVIIQQAPPVTSQSTIIVPAPVETYVLQREVRSVPYEGDVLIGRVIEDPVELYPVDGYEDYSYTVVNERRVIVDPRTREIIQIIE</sequence>
<dbReference type="InterPro" id="IPR009642">
    <property type="entry name" value="DUF1236"/>
</dbReference>
<dbReference type="Proteomes" id="UP000596351">
    <property type="component" value="Chromosome"/>
</dbReference>
<dbReference type="Pfam" id="PF06823">
    <property type="entry name" value="DUF1236"/>
    <property type="match status" value="1"/>
</dbReference>
<evidence type="ECO:0000256" key="1">
    <source>
        <dbReference type="SAM" id="SignalP"/>
    </source>
</evidence>
<protein>
    <submittedName>
        <fullName evidence="2">DUF1236 domain-containing protein</fullName>
    </submittedName>
</protein>
<proteinExistence type="predicted"/>
<evidence type="ECO:0000313" key="3">
    <source>
        <dbReference type="Proteomes" id="UP000596351"/>
    </source>
</evidence>